<feature type="compositionally biased region" description="Basic and acidic residues" evidence="1">
    <location>
        <begin position="65"/>
        <end position="74"/>
    </location>
</feature>
<organism evidence="2 3">
    <name type="scientific">Spirodela intermedia</name>
    <name type="common">Intermediate duckweed</name>
    <dbReference type="NCBI Taxonomy" id="51605"/>
    <lineage>
        <taxon>Eukaryota</taxon>
        <taxon>Viridiplantae</taxon>
        <taxon>Streptophyta</taxon>
        <taxon>Embryophyta</taxon>
        <taxon>Tracheophyta</taxon>
        <taxon>Spermatophyta</taxon>
        <taxon>Magnoliopsida</taxon>
        <taxon>Liliopsida</taxon>
        <taxon>Araceae</taxon>
        <taxon>Lemnoideae</taxon>
        <taxon>Spirodela</taxon>
    </lineage>
</organism>
<sequence length="74" mass="8254">MARSPANPGRSSRRRGAARFPGSRWRRRPSSLPPGSRRQTLSRRRNGDTEKRVLKRTGQGMGAGRGREGGDRLL</sequence>
<name>A0A7I8JWR1_SPIIN</name>
<accession>A0A7I8JWR1</accession>
<proteinExistence type="predicted"/>
<evidence type="ECO:0000313" key="3">
    <source>
        <dbReference type="Proteomes" id="UP000663760"/>
    </source>
</evidence>
<evidence type="ECO:0000313" key="2">
    <source>
        <dbReference type="EMBL" id="CAA7388283.1"/>
    </source>
</evidence>
<reference evidence="2" key="1">
    <citation type="submission" date="2020-02" db="EMBL/GenBank/DDBJ databases">
        <authorList>
            <person name="Scholz U."/>
            <person name="Mascher M."/>
            <person name="Fiebig A."/>
        </authorList>
    </citation>
    <scope>NUCLEOTIDE SEQUENCE</scope>
</reference>
<dbReference type="AlphaFoldDB" id="A0A7I8JWR1"/>
<keyword evidence="3" id="KW-1185">Reference proteome</keyword>
<feature type="compositionally biased region" description="Low complexity" evidence="1">
    <location>
        <begin position="1"/>
        <end position="10"/>
    </location>
</feature>
<dbReference type="Proteomes" id="UP000663760">
    <property type="component" value="Chromosome 1"/>
</dbReference>
<evidence type="ECO:0000256" key="1">
    <source>
        <dbReference type="SAM" id="MobiDB-lite"/>
    </source>
</evidence>
<feature type="region of interest" description="Disordered" evidence="1">
    <location>
        <begin position="1"/>
        <end position="74"/>
    </location>
</feature>
<protein>
    <submittedName>
        <fullName evidence="2">Uncharacterized protein</fullName>
    </submittedName>
</protein>
<gene>
    <name evidence="2" type="ORF">SI8410_01000551</name>
</gene>
<dbReference type="EMBL" id="LR746264">
    <property type="protein sequence ID" value="CAA7388283.1"/>
    <property type="molecule type" value="Genomic_DNA"/>
</dbReference>